<feature type="binding site" evidence="10">
    <location>
        <position position="52"/>
    </location>
    <ligand>
        <name>CTP</name>
        <dbReference type="ChEBI" id="CHEBI:37563"/>
    </ligand>
</feature>
<evidence type="ECO:0000256" key="6">
    <source>
        <dbReference type="ARBA" id="ARBA00022800"/>
    </source>
</evidence>
<reference evidence="14" key="2">
    <citation type="submission" date="2022-09" db="EMBL/GenBank/DDBJ databases">
        <authorList>
            <person name="Sun Q."/>
            <person name="Ohkuma M."/>
        </authorList>
    </citation>
    <scope>NUCLEOTIDE SEQUENCE</scope>
    <source>
        <strain evidence="14">JCM 13583</strain>
    </source>
</reference>
<dbReference type="Pfam" id="PF01909">
    <property type="entry name" value="NTP_transf_2"/>
    <property type="match status" value="1"/>
</dbReference>
<dbReference type="Pfam" id="PF21133">
    <property type="entry name" value="CAA_C"/>
    <property type="match status" value="1"/>
</dbReference>
<evidence type="ECO:0000256" key="10">
    <source>
        <dbReference type="HAMAP-Rule" id="MF_01264"/>
    </source>
</evidence>
<evidence type="ECO:0000256" key="9">
    <source>
        <dbReference type="ARBA" id="ARBA00022884"/>
    </source>
</evidence>
<feature type="binding site" evidence="10">
    <location>
        <position position="163"/>
    </location>
    <ligand>
        <name>CTP</name>
        <dbReference type="ChEBI" id="CHEBI:37563"/>
    </ligand>
</feature>
<evidence type="ECO:0000259" key="12">
    <source>
        <dbReference type="Pfam" id="PF09249"/>
    </source>
</evidence>
<sequence length="433" mass="49198">MNLDLVLASIRPDREEQATIDRVVRELTSRISDILKRDGIKAEPRLVGSVSKGTHLKDADIDIFIVFSREYREWEMESMGLRVGHEVLPEGQEKYAEHPYVSGRYLGRKVDIVPCYQIPPGTSIISSVDRTPLHTEYVKDHITDVQRDEVRLLKAFMKTAGVYGSEVKVSGFSGYVCELLVLNFGTFMETIRYFSTLTGPLTIPEDRELLSQFDAPAVIIDPTDPGRNAGAAISLESLSKMKMLSKIFLSSPSEKFFSMVQPEGEIFGGSRDSTFALFTLPRPDEIDDVIYPQAVRLRNILMGLLSREGFLPIDSEVLVNERVQILVECERGTLPRIKVHEGPPVDSKNAMDFYAKWKGRRRLRGPYIRGNRLYVDVERSEVGLEEVVRNGLRQYNIGAHLNRLRDSLEIIITAEPDSGMEIFRKYLSRQIWP</sequence>
<feature type="binding site" evidence="10">
    <location>
        <position position="154"/>
    </location>
    <ligand>
        <name>ATP</name>
        <dbReference type="ChEBI" id="CHEBI:30616"/>
    </ligand>
</feature>
<dbReference type="GO" id="GO:0000287">
    <property type="term" value="F:magnesium ion binding"/>
    <property type="evidence" value="ECO:0007669"/>
    <property type="project" value="UniProtKB-UniRule"/>
</dbReference>
<feature type="binding site" evidence="10">
    <location>
        <position position="111"/>
    </location>
    <ligand>
        <name>Mg(2+)</name>
        <dbReference type="ChEBI" id="CHEBI:18420"/>
    </ligand>
</feature>
<feature type="binding site" evidence="10">
    <location>
        <position position="134"/>
    </location>
    <ligand>
        <name>ATP</name>
        <dbReference type="ChEBI" id="CHEBI:30616"/>
    </ligand>
</feature>
<keyword evidence="2 10" id="KW-0819">tRNA processing</keyword>
<dbReference type="SUPFAM" id="SSF55003">
    <property type="entry name" value="PAP/Archaeal CCA-adding enzyme, C-terminal domain"/>
    <property type="match status" value="1"/>
</dbReference>
<feature type="domain" description="CCA-adding enzyme C-terminal" evidence="13">
    <location>
        <begin position="278"/>
        <end position="406"/>
    </location>
</feature>
<organism evidence="14 15">
    <name type="scientific">Thermogymnomonas acidicola</name>
    <dbReference type="NCBI Taxonomy" id="399579"/>
    <lineage>
        <taxon>Archaea</taxon>
        <taxon>Methanobacteriati</taxon>
        <taxon>Thermoplasmatota</taxon>
        <taxon>Thermoplasmata</taxon>
        <taxon>Thermoplasmatales</taxon>
        <taxon>Thermogymnomonas</taxon>
    </lineage>
</organism>
<evidence type="ECO:0000259" key="11">
    <source>
        <dbReference type="Pfam" id="PF01909"/>
    </source>
</evidence>
<evidence type="ECO:0000313" key="15">
    <source>
        <dbReference type="Proteomes" id="UP000632195"/>
    </source>
</evidence>
<dbReference type="GO" id="GO:0001680">
    <property type="term" value="P:tRNA 3'-terminal CCA addition"/>
    <property type="evidence" value="ECO:0007669"/>
    <property type="project" value="UniProtKB-UniRule"/>
</dbReference>
<dbReference type="PIRSF" id="PIRSF005335">
    <property type="entry name" value="CCA_arch"/>
    <property type="match status" value="1"/>
</dbReference>
<dbReference type="InterPro" id="IPR006116">
    <property type="entry name" value="NT_2-5OAS_ClassI-CCAase"/>
</dbReference>
<keyword evidence="8 10" id="KW-0460">Magnesium</keyword>
<dbReference type="InterPro" id="IPR043519">
    <property type="entry name" value="NT_sf"/>
</dbReference>
<comment type="similarity">
    <text evidence="10">Belongs to the tRNA nucleotidyltransferase/poly(A) polymerase family. Archaeal CCA-adding enzyme subfamily.</text>
</comment>
<evidence type="ECO:0000256" key="7">
    <source>
        <dbReference type="ARBA" id="ARBA00022840"/>
    </source>
</evidence>
<dbReference type="InterPro" id="IPR048833">
    <property type="entry name" value="CAA_C"/>
</dbReference>
<feature type="binding site" evidence="10">
    <location>
        <position position="62"/>
    </location>
    <ligand>
        <name>Mg(2+)</name>
        <dbReference type="ChEBI" id="CHEBI:18420"/>
    </ligand>
</feature>
<dbReference type="InterPro" id="IPR042090">
    <property type="entry name" value="CCA_tRNA_nucleotrans_2"/>
</dbReference>
<dbReference type="Gene3D" id="3.30.460.10">
    <property type="entry name" value="Beta Polymerase, domain 2"/>
    <property type="match status" value="1"/>
</dbReference>
<dbReference type="HAMAP" id="MF_01264">
    <property type="entry name" value="CCA_arch"/>
    <property type="match status" value="1"/>
</dbReference>
<dbReference type="PANTHER" id="PTHR39643:SF1">
    <property type="entry name" value="CCA-ADDING ENZYME"/>
    <property type="match status" value="1"/>
</dbReference>
<evidence type="ECO:0000256" key="3">
    <source>
        <dbReference type="ARBA" id="ARBA00022695"/>
    </source>
</evidence>
<evidence type="ECO:0000256" key="2">
    <source>
        <dbReference type="ARBA" id="ARBA00022694"/>
    </source>
</evidence>
<dbReference type="RefSeq" id="WP_188680252.1">
    <property type="nucleotide sequence ID" value="NZ_BMNY01000001.1"/>
</dbReference>
<keyword evidence="4 10" id="KW-0479">Metal-binding</keyword>
<comment type="subunit">
    <text evidence="10">Homodimer.</text>
</comment>
<dbReference type="Gene3D" id="1.10.1410.30">
    <property type="entry name" value="CCA tRNA nucleotidyltransferase, domain 2"/>
    <property type="match status" value="1"/>
</dbReference>
<dbReference type="GO" id="GO:0004810">
    <property type="term" value="F:CCA tRNA nucleotidyltransferase activity"/>
    <property type="evidence" value="ECO:0007669"/>
    <property type="project" value="UniProtKB-UniRule"/>
</dbReference>
<keyword evidence="1 10" id="KW-0808">Transferase</keyword>
<dbReference type="EMBL" id="BMNY01000001">
    <property type="protein sequence ID" value="GGM71059.1"/>
    <property type="molecule type" value="Genomic_DNA"/>
</dbReference>
<feature type="binding site" evidence="10">
    <location>
        <position position="52"/>
    </location>
    <ligand>
        <name>ATP</name>
        <dbReference type="ChEBI" id="CHEBI:30616"/>
    </ligand>
</feature>
<dbReference type="InterPro" id="IPR011068">
    <property type="entry name" value="NuclTrfase_I-like_C"/>
</dbReference>
<dbReference type="PANTHER" id="PTHR39643">
    <property type="entry name" value="CCA-ADDING ENZYME"/>
    <property type="match status" value="1"/>
</dbReference>
<reference evidence="14" key="1">
    <citation type="journal article" date="2014" name="Int. J. Syst. Evol. Microbiol.">
        <title>Complete genome sequence of Corynebacterium casei LMG S-19264T (=DSM 44701T), isolated from a smear-ripened cheese.</title>
        <authorList>
            <consortium name="US DOE Joint Genome Institute (JGI-PGF)"/>
            <person name="Walter F."/>
            <person name="Albersmeier A."/>
            <person name="Kalinowski J."/>
            <person name="Ruckert C."/>
        </authorList>
    </citation>
    <scope>NUCLEOTIDE SEQUENCE</scope>
    <source>
        <strain evidence="14">JCM 13583</strain>
    </source>
</reference>
<keyword evidence="3 10" id="KW-0548">Nucleotidyltransferase</keyword>
<feature type="domain" description="Polymerase nucleotidyl transferase" evidence="11">
    <location>
        <begin position="30"/>
        <end position="133"/>
    </location>
</feature>
<comment type="function">
    <text evidence="10">Catalyzes the addition and repair of the essential 3'-terminal CCA sequence in tRNAs without using a nucleic acid template. Adds these three nucleotides in the order of C, C, and A to the tRNA nucleotide-73, using CTP and ATP as substrates and producing inorganic pyrophosphate. tRNA 3'-terminal CCA addition is required both for tRNA processing and repair. Also involved in tRNA surveillance by mediating tandem CCA addition to generate a CCACCA at the 3' terminus of unstable tRNAs. While stable tRNAs receive only 3'-terminal CCA, unstable tRNAs are marked with CCACCA and rapidly degraded.</text>
</comment>
<dbReference type="InterPro" id="IPR002934">
    <property type="entry name" value="Polymerase_NTP_transf_dom"/>
</dbReference>
<proteinExistence type="inferred from homology"/>
<feature type="binding site" evidence="10">
    <location>
        <position position="154"/>
    </location>
    <ligand>
        <name>CTP</name>
        <dbReference type="ChEBI" id="CHEBI:37563"/>
    </ligand>
</feature>
<comment type="cofactor">
    <cofactor evidence="10">
        <name>Mg(2+)</name>
        <dbReference type="ChEBI" id="CHEBI:18420"/>
    </cofactor>
</comment>
<dbReference type="AlphaFoldDB" id="A0AA37BQN4"/>
<comment type="miscellaneous">
    <text evidence="10">A single active site specifically recognizes both ATP and CTP and is responsible for their addition.</text>
</comment>
<comment type="caution">
    <text evidence="14">The sequence shown here is derived from an EMBL/GenBank/DDBJ whole genome shotgun (WGS) entry which is preliminary data.</text>
</comment>
<evidence type="ECO:0000313" key="14">
    <source>
        <dbReference type="EMBL" id="GGM71059.1"/>
    </source>
</evidence>
<dbReference type="Pfam" id="PF09249">
    <property type="entry name" value="tRNA_NucTransf2"/>
    <property type="match status" value="1"/>
</dbReference>
<gene>
    <name evidence="10" type="primary">cca</name>
    <name evidence="14" type="ORF">GCM10007108_06390</name>
</gene>
<dbReference type="SUPFAM" id="SSF81631">
    <property type="entry name" value="PAP/OAS1 substrate-binding domain"/>
    <property type="match status" value="1"/>
</dbReference>
<keyword evidence="6 10" id="KW-0692">RNA repair</keyword>
<dbReference type="CDD" id="cd05400">
    <property type="entry name" value="NT_2-5OAS_ClassI-CCAase"/>
    <property type="match status" value="1"/>
</dbReference>
<feature type="binding site" evidence="10">
    <location>
        <position position="60"/>
    </location>
    <ligand>
        <name>Mg(2+)</name>
        <dbReference type="ChEBI" id="CHEBI:18420"/>
    </ligand>
</feature>
<evidence type="ECO:0000259" key="13">
    <source>
        <dbReference type="Pfam" id="PF21133"/>
    </source>
</evidence>
<accession>A0AA37BQN4</accession>
<name>A0AA37BQN4_9ARCH</name>
<evidence type="ECO:0000256" key="8">
    <source>
        <dbReference type="ARBA" id="ARBA00022842"/>
    </source>
</evidence>
<evidence type="ECO:0000256" key="4">
    <source>
        <dbReference type="ARBA" id="ARBA00022723"/>
    </source>
</evidence>
<dbReference type="EC" id="2.7.7.72" evidence="10"/>
<dbReference type="GO" id="GO:0000049">
    <property type="term" value="F:tRNA binding"/>
    <property type="evidence" value="ECO:0007669"/>
    <property type="project" value="UniProtKB-UniRule"/>
</dbReference>
<feature type="binding site" evidence="10">
    <location>
        <position position="163"/>
    </location>
    <ligand>
        <name>ATP</name>
        <dbReference type="ChEBI" id="CHEBI:30616"/>
    </ligand>
</feature>
<dbReference type="GO" id="GO:0005524">
    <property type="term" value="F:ATP binding"/>
    <property type="evidence" value="ECO:0007669"/>
    <property type="project" value="UniProtKB-UniRule"/>
</dbReference>
<feature type="binding site" evidence="10">
    <location>
        <position position="49"/>
    </location>
    <ligand>
        <name>ATP</name>
        <dbReference type="ChEBI" id="CHEBI:30616"/>
    </ligand>
</feature>
<evidence type="ECO:0000256" key="1">
    <source>
        <dbReference type="ARBA" id="ARBA00022679"/>
    </source>
</evidence>
<dbReference type="InterPro" id="IPR008229">
    <property type="entry name" value="CCA-adding_arc"/>
</dbReference>
<protein>
    <recommendedName>
        <fullName evidence="10">CCA-adding enzyme</fullName>
        <ecNumber evidence="10">2.7.7.72</ecNumber>
    </recommendedName>
    <alternativeName>
        <fullName evidence="10">CCA tRNA nucleotidyltransferase</fullName>
    </alternativeName>
    <alternativeName>
        <fullName evidence="10">tRNA CCA-pyrophosphorylase</fullName>
    </alternativeName>
    <alternativeName>
        <fullName evidence="10">tRNA adenylyl-/cytidylyl- transferase</fullName>
    </alternativeName>
    <alternativeName>
        <fullName evidence="10">tRNA nucleotidyltransferase</fullName>
    </alternativeName>
    <alternativeName>
        <fullName evidence="10">tRNA-NT</fullName>
    </alternativeName>
</protein>
<dbReference type="Gene3D" id="3.30.70.1550">
    <property type="entry name" value="Archaeal tRNA CCA-adding enzyme catalytic domain"/>
    <property type="match status" value="1"/>
</dbReference>
<dbReference type="InterPro" id="IPR015329">
    <property type="entry name" value="tRNA_NucTransf2"/>
</dbReference>
<keyword evidence="7 10" id="KW-0067">ATP-binding</keyword>
<evidence type="ECO:0000256" key="5">
    <source>
        <dbReference type="ARBA" id="ARBA00022741"/>
    </source>
</evidence>
<feature type="binding site" evidence="10">
    <location>
        <position position="49"/>
    </location>
    <ligand>
        <name>CTP</name>
        <dbReference type="ChEBI" id="CHEBI:37563"/>
    </ligand>
</feature>
<comment type="catalytic activity">
    <reaction evidence="10">
        <text>a tRNA with a 3' CCA end + 2 CTP + ATP = a tRNA with a 3' CCACCA end + 3 diphosphate</text>
        <dbReference type="Rhea" id="RHEA:76235"/>
        <dbReference type="Rhea" id="RHEA-COMP:10468"/>
        <dbReference type="Rhea" id="RHEA-COMP:18655"/>
        <dbReference type="ChEBI" id="CHEBI:30616"/>
        <dbReference type="ChEBI" id="CHEBI:33019"/>
        <dbReference type="ChEBI" id="CHEBI:37563"/>
        <dbReference type="ChEBI" id="CHEBI:83071"/>
        <dbReference type="ChEBI" id="CHEBI:195187"/>
    </reaction>
</comment>
<dbReference type="NCBIfam" id="TIGR03671">
    <property type="entry name" value="cca_archaeal"/>
    <property type="match status" value="1"/>
</dbReference>
<dbReference type="Proteomes" id="UP000632195">
    <property type="component" value="Unassembled WGS sequence"/>
</dbReference>
<keyword evidence="15" id="KW-1185">Reference proteome</keyword>
<feature type="binding site" evidence="10">
    <location>
        <position position="134"/>
    </location>
    <ligand>
        <name>CTP</name>
        <dbReference type="ChEBI" id="CHEBI:37563"/>
    </ligand>
</feature>
<dbReference type="SUPFAM" id="SSF81301">
    <property type="entry name" value="Nucleotidyltransferase"/>
    <property type="match status" value="1"/>
</dbReference>
<dbReference type="Gene3D" id="3.30.70.590">
    <property type="entry name" value="Poly(A) polymerase predicted RNA binding domain"/>
    <property type="match status" value="1"/>
</dbReference>
<comment type="catalytic activity">
    <reaction evidence="10">
        <text>a tRNA precursor + 2 CTP + ATP = a tRNA with a 3' CCA end + 3 diphosphate</text>
        <dbReference type="Rhea" id="RHEA:14433"/>
        <dbReference type="Rhea" id="RHEA-COMP:10465"/>
        <dbReference type="Rhea" id="RHEA-COMP:10468"/>
        <dbReference type="ChEBI" id="CHEBI:30616"/>
        <dbReference type="ChEBI" id="CHEBI:33019"/>
        <dbReference type="ChEBI" id="CHEBI:37563"/>
        <dbReference type="ChEBI" id="CHEBI:74896"/>
        <dbReference type="ChEBI" id="CHEBI:83071"/>
        <dbReference type="EC" id="2.7.7.72"/>
    </reaction>
</comment>
<feature type="domain" description="tRNA nucleotidyltransferase substrate binding" evidence="12">
    <location>
        <begin position="148"/>
        <end position="257"/>
    </location>
</feature>
<keyword evidence="5 10" id="KW-0547">Nucleotide-binding</keyword>
<keyword evidence="9 10" id="KW-0694">RNA-binding</keyword>
<dbReference type="GO" id="GO:0042245">
    <property type="term" value="P:RNA repair"/>
    <property type="evidence" value="ECO:0007669"/>
    <property type="project" value="UniProtKB-KW"/>
</dbReference>